<evidence type="ECO:0000256" key="3">
    <source>
        <dbReference type="ARBA" id="ARBA00037142"/>
    </source>
</evidence>
<dbReference type="InterPro" id="IPR033755">
    <property type="entry name" value="PdxS/SNZ_N"/>
</dbReference>
<comment type="caution">
    <text evidence="6">The sequence shown here is derived from an EMBL/GenBank/DDBJ whole genome shotgun (WGS) entry which is preliminary data.</text>
</comment>
<dbReference type="GO" id="GO:0042823">
    <property type="term" value="P:pyridoxal phosphate biosynthetic process"/>
    <property type="evidence" value="ECO:0007669"/>
    <property type="project" value="InterPro"/>
</dbReference>
<dbReference type="SUPFAM" id="SSF110399">
    <property type="entry name" value="ThiG-like"/>
    <property type="match status" value="1"/>
</dbReference>
<evidence type="ECO:0000256" key="4">
    <source>
        <dbReference type="PROSITE-ProRule" id="PRU00481"/>
    </source>
</evidence>
<accession>A0A103YAB1</accession>
<keyword evidence="2" id="KW-0456">Lyase</keyword>
<name>A0A103YAB1_CYNCS</name>
<dbReference type="PANTHER" id="PTHR31829:SF0">
    <property type="entry name" value="PYRIDOXAL 5'-PHOSPHATE SYNTHASE SUBUNIT SNZ1-RELATED"/>
    <property type="match status" value="1"/>
</dbReference>
<protein>
    <submittedName>
        <fullName evidence="6">Thiazole biosynthesis</fullName>
    </submittedName>
</protein>
<dbReference type="Gramene" id="KVI05404">
    <property type="protein sequence ID" value="KVI05404"/>
    <property type="gene ID" value="Ccrd_016268"/>
</dbReference>
<dbReference type="PROSITE" id="PS51129">
    <property type="entry name" value="PDXS_SNZ_2"/>
    <property type="match status" value="1"/>
</dbReference>
<comment type="similarity">
    <text evidence="1 4">Belongs to the PdxS/SNZ family.</text>
</comment>
<evidence type="ECO:0000256" key="2">
    <source>
        <dbReference type="ARBA" id="ARBA00023239"/>
    </source>
</evidence>
<proteinExistence type="inferred from homology"/>
<dbReference type="EMBL" id="LEKV01001873">
    <property type="protein sequence ID" value="KVI05404.1"/>
    <property type="molecule type" value="Genomic_DNA"/>
</dbReference>
<sequence>MAEDEGGEVTVYGVARPLTGVDQVIFSGKDGSTKLFRGGVIIDVVTPDQARIAEEAGACAVMVLENFAADIRNRHIEGLRGENVDKL</sequence>
<dbReference type="STRING" id="59895.A0A103YAB1"/>
<dbReference type="Gene3D" id="3.20.20.70">
    <property type="entry name" value="Aldolase class I"/>
    <property type="match status" value="1"/>
</dbReference>
<evidence type="ECO:0000313" key="7">
    <source>
        <dbReference type="Proteomes" id="UP000243975"/>
    </source>
</evidence>
<feature type="domain" description="PdxS/SNZ N-terminal" evidence="5">
    <location>
        <begin position="29"/>
        <end position="74"/>
    </location>
</feature>
<evidence type="ECO:0000259" key="5">
    <source>
        <dbReference type="Pfam" id="PF01680"/>
    </source>
</evidence>
<dbReference type="PANTHER" id="PTHR31829">
    <property type="entry name" value="PYRIDOXAL 5'-PHOSPHATE SYNTHASE SUBUNIT SNZ1-RELATED"/>
    <property type="match status" value="1"/>
</dbReference>
<evidence type="ECO:0000313" key="6">
    <source>
        <dbReference type="EMBL" id="KVI05404.1"/>
    </source>
</evidence>
<dbReference type="GO" id="GO:0008615">
    <property type="term" value="P:pyridoxine biosynthetic process"/>
    <property type="evidence" value="ECO:0007669"/>
    <property type="project" value="TreeGrafter"/>
</dbReference>
<dbReference type="Pfam" id="PF01680">
    <property type="entry name" value="SOR_SNZ"/>
    <property type="match status" value="1"/>
</dbReference>
<evidence type="ECO:0000256" key="1">
    <source>
        <dbReference type="ARBA" id="ARBA00007281"/>
    </source>
</evidence>
<dbReference type="AlphaFoldDB" id="A0A103YAB1"/>
<dbReference type="Proteomes" id="UP000243975">
    <property type="component" value="Unassembled WGS sequence"/>
</dbReference>
<reference evidence="6 7" key="1">
    <citation type="journal article" date="2016" name="Sci. Rep.">
        <title>The genome sequence of the outbreeding globe artichoke constructed de novo incorporating a phase-aware low-pass sequencing strategy of F1 progeny.</title>
        <authorList>
            <person name="Scaglione D."/>
            <person name="Reyes-Chin-Wo S."/>
            <person name="Acquadro A."/>
            <person name="Froenicke L."/>
            <person name="Portis E."/>
            <person name="Beitel C."/>
            <person name="Tirone M."/>
            <person name="Mauro R."/>
            <person name="Lo Monaco A."/>
            <person name="Mauromicale G."/>
            <person name="Faccioli P."/>
            <person name="Cattivelli L."/>
            <person name="Rieseberg L."/>
            <person name="Michelmore R."/>
            <person name="Lanteri S."/>
        </authorList>
    </citation>
    <scope>NUCLEOTIDE SEQUENCE [LARGE SCALE GENOMIC DNA]</scope>
    <source>
        <strain evidence="6">2C</strain>
    </source>
</reference>
<dbReference type="GO" id="GO:0016843">
    <property type="term" value="F:amine-lyase activity"/>
    <property type="evidence" value="ECO:0007669"/>
    <property type="project" value="TreeGrafter"/>
</dbReference>
<gene>
    <name evidence="6" type="ORF">Ccrd_016268</name>
</gene>
<comment type="function">
    <text evidence="3">Catalyzes the formation of pyridoxal 5'-phosphate from ribose 5-phosphate (RBP), glyceraldehyde 3-phosphate (G3P) and ammonia. The ammonia is provided by PDX2. Can also use ribulose 5-phosphate and dihydroxyacetone phosphate as substrates, resulting from enzyme-catalyzed isomerization of RBP and G3P, respectively. Also plays an indirect role in resistance to singlet oxygen-generating photosensitizers.</text>
</comment>
<dbReference type="InterPro" id="IPR013785">
    <property type="entry name" value="Aldolase_TIM"/>
</dbReference>
<dbReference type="GO" id="GO:0006520">
    <property type="term" value="P:amino acid metabolic process"/>
    <property type="evidence" value="ECO:0007669"/>
    <property type="project" value="TreeGrafter"/>
</dbReference>
<organism evidence="6 7">
    <name type="scientific">Cynara cardunculus var. scolymus</name>
    <name type="common">Globe artichoke</name>
    <name type="synonym">Cynara scolymus</name>
    <dbReference type="NCBI Taxonomy" id="59895"/>
    <lineage>
        <taxon>Eukaryota</taxon>
        <taxon>Viridiplantae</taxon>
        <taxon>Streptophyta</taxon>
        <taxon>Embryophyta</taxon>
        <taxon>Tracheophyta</taxon>
        <taxon>Spermatophyta</taxon>
        <taxon>Magnoliopsida</taxon>
        <taxon>eudicotyledons</taxon>
        <taxon>Gunneridae</taxon>
        <taxon>Pentapetalae</taxon>
        <taxon>asterids</taxon>
        <taxon>campanulids</taxon>
        <taxon>Asterales</taxon>
        <taxon>Asteraceae</taxon>
        <taxon>Carduoideae</taxon>
        <taxon>Cardueae</taxon>
        <taxon>Carduinae</taxon>
        <taxon>Cynara</taxon>
    </lineage>
</organism>
<keyword evidence="7" id="KW-1185">Reference proteome</keyword>
<dbReference type="InterPro" id="IPR001852">
    <property type="entry name" value="PdxS/SNZ"/>
</dbReference>